<organism evidence="1 2">
    <name type="scientific">Pedobacter chinensis</name>
    <dbReference type="NCBI Taxonomy" id="2282421"/>
    <lineage>
        <taxon>Bacteria</taxon>
        <taxon>Pseudomonadati</taxon>
        <taxon>Bacteroidota</taxon>
        <taxon>Sphingobacteriia</taxon>
        <taxon>Sphingobacteriales</taxon>
        <taxon>Sphingobacteriaceae</taxon>
        <taxon>Pedobacter</taxon>
    </lineage>
</organism>
<evidence type="ECO:0000313" key="2">
    <source>
        <dbReference type="Proteomes" id="UP000253961"/>
    </source>
</evidence>
<dbReference type="OrthoDB" id="642516at2"/>
<protein>
    <submittedName>
        <fullName evidence="1">Uncharacterized protein</fullName>
    </submittedName>
</protein>
<proteinExistence type="predicted"/>
<accession>A0A369PXD3</accession>
<gene>
    <name evidence="1" type="ORF">DU508_16530</name>
</gene>
<reference evidence="1 2" key="1">
    <citation type="submission" date="2018-07" db="EMBL/GenBank/DDBJ databases">
        <title>Pedobacter sp. nov., isolated from soil.</title>
        <authorList>
            <person name="Zhou L.Y."/>
            <person name="Du Z.J."/>
        </authorList>
    </citation>
    <scope>NUCLEOTIDE SEQUENCE [LARGE SCALE GENOMIC DNA]</scope>
    <source>
        <strain evidence="1 2">JDX94</strain>
    </source>
</reference>
<keyword evidence="2" id="KW-1185">Reference proteome</keyword>
<name>A0A369PXD3_9SPHI</name>
<dbReference type="AlphaFoldDB" id="A0A369PXD3"/>
<comment type="caution">
    <text evidence="1">The sequence shown here is derived from an EMBL/GenBank/DDBJ whole genome shotgun (WGS) entry which is preliminary data.</text>
</comment>
<dbReference type="Proteomes" id="UP000253961">
    <property type="component" value="Unassembled WGS sequence"/>
</dbReference>
<dbReference type="EMBL" id="QPKV01000006">
    <property type="protein sequence ID" value="RDC55865.1"/>
    <property type="molecule type" value="Genomic_DNA"/>
</dbReference>
<evidence type="ECO:0000313" key="1">
    <source>
        <dbReference type="EMBL" id="RDC55865.1"/>
    </source>
</evidence>
<sequence length="258" mass="29305">MEKVIKNAFATGLILVIFCGLGAAAKWLVNNPEPIKNQITGQTAIAEPDSMLVQKFLKITSFLSNTNHLALNISIFDGADSTQNIIDLPYRFEQQGARFYCQFGKTETLIANEKYLFVDHGQQKMMFGNSSKNKQDRLLPIPEKVVDHIKSEGYVLKDETVEEGIRKISLINMNHISCRVYEVTYQAQNLEPLSVFLRMDNFNDPYDIKLDKRITFKIKRQNPGSAGIPDMNSFLEGIKTSDPVTTKEFSKYELIKLP</sequence>
<dbReference type="RefSeq" id="WP_115403901.1">
    <property type="nucleotide sequence ID" value="NZ_QPKV01000006.1"/>
</dbReference>